<evidence type="ECO:0000256" key="1">
    <source>
        <dbReference type="ARBA" id="ARBA00006484"/>
    </source>
</evidence>
<comment type="similarity">
    <text evidence="1">Belongs to the short-chain dehydrogenases/reductases (SDR) family.</text>
</comment>
<name>A0A6A6PIN4_9PEZI</name>
<dbReference type="OrthoDB" id="5296at2759"/>
<dbReference type="CDD" id="cd05325">
    <property type="entry name" value="carb_red_sniffer_like_SDR_c"/>
    <property type="match status" value="1"/>
</dbReference>
<dbReference type="GeneID" id="54472641"/>
<accession>A0A6A6PIN4</accession>
<dbReference type="PANTHER" id="PTHR43544:SF12">
    <property type="entry name" value="NAD(P)-BINDING ROSSMANN-FOLD SUPERFAMILY PROTEIN"/>
    <property type="match status" value="1"/>
</dbReference>
<proteinExistence type="inferred from homology"/>
<dbReference type="RefSeq" id="XP_033586144.1">
    <property type="nucleotide sequence ID" value="XM_033731639.1"/>
</dbReference>
<dbReference type="Gene3D" id="3.40.50.720">
    <property type="entry name" value="NAD(P)-binding Rossmann-like Domain"/>
    <property type="match status" value="1"/>
</dbReference>
<dbReference type="InterPro" id="IPR002347">
    <property type="entry name" value="SDR_fam"/>
</dbReference>
<dbReference type="InterPro" id="IPR051468">
    <property type="entry name" value="Fungal_SecMetab_SDRs"/>
</dbReference>
<keyword evidence="3" id="KW-1185">Reference proteome</keyword>
<dbReference type="GO" id="GO:0016491">
    <property type="term" value="F:oxidoreductase activity"/>
    <property type="evidence" value="ECO:0007669"/>
    <property type="project" value="TreeGrafter"/>
</dbReference>
<dbReference type="Proteomes" id="UP000799767">
    <property type="component" value="Unassembled WGS sequence"/>
</dbReference>
<dbReference type="AlphaFoldDB" id="A0A6A6PIN4"/>
<dbReference type="GO" id="GO:0005737">
    <property type="term" value="C:cytoplasm"/>
    <property type="evidence" value="ECO:0007669"/>
    <property type="project" value="TreeGrafter"/>
</dbReference>
<reference evidence="2" key="1">
    <citation type="journal article" date="2020" name="Stud. Mycol.">
        <title>101 Dothideomycetes genomes: a test case for predicting lifestyles and emergence of pathogens.</title>
        <authorList>
            <person name="Haridas S."/>
            <person name="Albert R."/>
            <person name="Binder M."/>
            <person name="Bloem J."/>
            <person name="Labutti K."/>
            <person name="Salamov A."/>
            <person name="Andreopoulos B."/>
            <person name="Baker S."/>
            <person name="Barry K."/>
            <person name="Bills G."/>
            <person name="Bluhm B."/>
            <person name="Cannon C."/>
            <person name="Castanera R."/>
            <person name="Culley D."/>
            <person name="Daum C."/>
            <person name="Ezra D."/>
            <person name="Gonzalez J."/>
            <person name="Henrissat B."/>
            <person name="Kuo A."/>
            <person name="Liang C."/>
            <person name="Lipzen A."/>
            <person name="Lutzoni F."/>
            <person name="Magnuson J."/>
            <person name="Mondo S."/>
            <person name="Nolan M."/>
            <person name="Ohm R."/>
            <person name="Pangilinan J."/>
            <person name="Park H.-J."/>
            <person name="Ramirez L."/>
            <person name="Alfaro M."/>
            <person name="Sun H."/>
            <person name="Tritt A."/>
            <person name="Yoshinaga Y."/>
            <person name="Zwiers L.-H."/>
            <person name="Turgeon B."/>
            <person name="Goodwin S."/>
            <person name="Spatafora J."/>
            <person name="Crous P."/>
            <person name="Grigoriev I."/>
        </authorList>
    </citation>
    <scope>NUCLEOTIDE SEQUENCE</scope>
    <source>
        <strain evidence="2">CBS 113389</strain>
    </source>
</reference>
<dbReference type="PRINTS" id="PR00081">
    <property type="entry name" value="GDHRDH"/>
</dbReference>
<dbReference type="InterPro" id="IPR036291">
    <property type="entry name" value="NAD(P)-bd_dom_sf"/>
</dbReference>
<dbReference type="SUPFAM" id="SSF51735">
    <property type="entry name" value="NAD(P)-binding Rossmann-fold domains"/>
    <property type="match status" value="1"/>
</dbReference>
<evidence type="ECO:0000313" key="2">
    <source>
        <dbReference type="EMBL" id="KAF2479574.1"/>
    </source>
</evidence>
<evidence type="ECO:0000313" key="3">
    <source>
        <dbReference type="Proteomes" id="UP000799767"/>
    </source>
</evidence>
<dbReference type="EMBL" id="MU001641">
    <property type="protein sequence ID" value="KAF2479574.1"/>
    <property type="molecule type" value="Genomic_DNA"/>
</dbReference>
<protein>
    <submittedName>
        <fullName evidence="2">Uncharacterized protein</fullName>
    </submittedName>
</protein>
<sequence>MQPWALVSPASRGIGLEFARRLLLTTKVPVVATARTDLDQTRERVLEGLKDVKEERLNVLKVDFLDEDSIAEAKRKVSELFPPKEHYLHLGLCIPGILFPEKSPDQINHDNALLSFRVNTIGPMLLTKHFWSFLPRKGSGNNEQPSGLPASAIWANMSARVGSISDNNAQGGWFSYRSSKAAVTQLSKSFDNYLRLTMKDNAMCVAMHPGTVKTGLSEGFWETTAEGKLFSPEYSVEKLMEMLNSRTMEHRGKCWDYKGDEVPP</sequence>
<gene>
    <name evidence="2" type="ORF">BDY17DRAFT_256889</name>
</gene>
<organism evidence="2 3">
    <name type="scientific">Neohortaea acidophila</name>
    <dbReference type="NCBI Taxonomy" id="245834"/>
    <lineage>
        <taxon>Eukaryota</taxon>
        <taxon>Fungi</taxon>
        <taxon>Dikarya</taxon>
        <taxon>Ascomycota</taxon>
        <taxon>Pezizomycotina</taxon>
        <taxon>Dothideomycetes</taxon>
        <taxon>Dothideomycetidae</taxon>
        <taxon>Mycosphaerellales</taxon>
        <taxon>Teratosphaeriaceae</taxon>
        <taxon>Neohortaea</taxon>
    </lineage>
</organism>
<dbReference type="PANTHER" id="PTHR43544">
    <property type="entry name" value="SHORT-CHAIN DEHYDROGENASE/REDUCTASE"/>
    <property type="match status" value="1"/>
</dbReference>